<dbReference type="AlphaFoldDB" id="A0A0D2BE10"/>
<sequence length="97" mass="10830">MVSYIYCGDRERSLRDSQLSSDETTGEAAEVSSRILSTYHAGEPLFSKEIIRDVARQLANTECRKVSVRGLDGQVVEIDVETGNVLDTGNPEWDYVM</sequence>
<dbReference type="GeneID" id="27331108"/>
<evidence type="ECO:0000313" key="1">
    <source>
        <dbReference type="EMBL" id="KIW16835.1"/>
    </source>
</evidence>
<protein>
    <submittedName>
        <fullName evidence="1">Uncharacterized protein</fullName>
    </submittedName>
</protein>
<dbReference type="HOGENOM" id="CLU_2346698_0_0_1"/>
<dbReference type="RefSeq" id="XP_016237051.1">
    <property type="nucleotide sequence ID" value="XM_016378374.1"/>
</dbReference>
<dbReference type="Proteomes" id="UP000053328">
    <property type="component" value="Unassembled WGS sequence"/>
</dbReference>
<keyword evidence="2" id="KW-1185">Reference proteome</keyword>
<reference evidence="1 2" key="1">
    <citation type="submission" date="2015-01" db="EMBL/GenBank/DDBJ databases">
        <title>The Genome Sequence of Exophiala spinifera CBS89968.</title>
        <authorList>
            <consortium name="The Broad Institute Genomics Platform"/>
            <person name="Cuomo C."/>
            <person name="de Hoog S."/>
            <person name="Gorbushina A."/>
            <person name="Stielow B."/>
            <person name="Teixiera M."/>
            <person name="Abouelleil A."/>
            <person name="Chapman S.B."/>
            <person name="Priest M."/>
            <person name="Young S.K."/>
            <person name="Wortman J."/>
            <person name="Nusbaum C."/>
            <person name="Birren B."/>
        </authorList>
    </citation>
    <scope>NUCLEOTIDE SEQUENCE [LARGE SCALE GENOMIC DNA]</scope>
    <source>
        <strain evidence="1 2">CBS 89968</strain>
    </source>
</reference>
<name>A0A0D2BE10_9EURO</name>
<dbReference type="EMBL" id="KN847494">
    <property type="protein sequence ID" value="KIW16835.1"/>
    <property type="molecule type" value="Genomic_DNA"/>
</dbReference>
<gene>
    <name evidence="1" type="ORF">PV08_04025</name>
</gene>
<accession>A0A0D2BE10</accession>
<organism evidence="1 2">
    <name type="scientific">Exophiala spinifera</name>
    <dbReference type="NCBI Taxonomy" id="91928"/>
    <lineage>
        <taxon>Eukaryota</taxon>
        <taxon>Fungi</taxon>
        <taxon>Dikarya</taxon>
        <taxon>Ascomycota</taxon>
        <taxon>Pezizomycotina</taxon>
        <taxon>Eurotiomycetes</taxon>
        <taxon>Chaetothyriomycetidae</taxon>
        <taxon>Chaetothyriales</taxon>
        <taxon>Herpotrichiellaceae</taxon>
        <taxon>Exophiala</taxon>
    </lineage>
</organism>
<dbReference type="OrthoDB" id="5230585at2759"/>
<evidence type="ECO:0000313" key="2">
    <source>
        <dbReference type="Proteomes" id="UP000053328"/>
    </source>
</evidence>
<proteinExistence type="predicted"/>
<dbReference type="VEuPathDB" id="FungiDB:PV08_04025"/>